<evidence type="ECO:0000313" key="4">
    <source>
        <dbReference type="Proteomes" id="UP000046392"/>
    </source>
</evidence>
<evidence type="ECO:0000313" key="5">
    <source>
        <dbReference type="WBParaSite" id="SPAL_0000575300.1"/>
    </source>
</evidence>
<dbReference type="WBParaSite" id="SPAL_0000575300.1">
    <property type="protein sequence ID" value="SPAL_0000575300.1"/>
    <property type="gene ID" value="SPAL_0000575300"/>
</dbReference>
<name>A0A0N5BIG9_STREA</name>
<feature type="region of interest" description="Disordered" evidence="1">
    <location>
        <begin position="335"/>
        <end position="367"/>
    </location>
</feature>
<feature type="compositionally biased region" description="Basic and acidic residues" evidence="1">
    <location>
        <begin position="346"/>
        <end position="367"/>
    </location>
</feature>
<protein>
    <submittedName>
        <fullName evidence="5">Helitron_like_N domain-containing protein</fullName>
    </submittedName>
</protein>
<accession>A0A0N5BIG9</accession>
<keyword evidence="4" id="KW-1185">Reference proteome</keyword>
<evidence type="ECO:0000256" key="1">
    <source>
        <dbReference type="SAM" id="MobiDB-lite"/>
    </source>
</evidence>
<dbReference type="InterPro" id="IPR025476">
    <property type="entry name" value="Helitron_helicase-like"/>
</dbReference>
<reference evidence="5" key="1">
    <citation type="submission" date="2016-03" db="UniProtKB">
        <authorList>
            <consortium name="WormBaseParasite"/>
        </authorList>
    </citation>
    <scope>IDENTIFICATION</scope>
</reference>
<dbReference type="Pfam" id="PF14214">
    <property type="entry name" value="Helitron_like_N"/>
    <property type="match status" value="1"/>
</dbReference>
<sequence length="1301" mass="154844">MSENSRPQTFNENEIRRLIRCRRRLRNRSKESTRIIKLCEYFGISIPPYLNDSELKSKYYEVDQFYRRYVNSSNLLCQANCNDFYQFIQFIMNNNSYNDSLVNDNVRNPAEIMNSTETTRNNNRIVDTQNNATVNDNVRSPAEIINSTEITRNNDRTINTQNDTTVNDEIDLDNYLVNDNHDHDNDIDTTIQEEFEFVNEKDNSNFYDLEINERDNFNLCNSDSEIYENDYPIDDKISNIQNEYDIENDPNFVISDDSDYDELYEYYDNFIDEDIILENQLDNNDRNLDDSISIPLNSENFNIDHIVRNTYGYSEDLDRFTHNNEMSDVLIEQEDNEINDNNLINEDNKEQKDKSLNKKEKKRDEYKESMEKDFTNYNFLNYYNLKKENELRMINLVIKESIDLAEKMRSYNIDVPNIPQMPKSIVDRRKDSQRYDYIRTETLYQSRFIGINFCKNAPIPFTKDNSNIEEDSYGYLNRFLGGYRYHLYTRSQDIKNFELIYIIFSVVSRIFRSTSQYSYDITYYNEVLKNLLAALPKEKRKENIKQLINNVLSSNITRNLNVNNNIFVLDEESIMNDIRDEYEIPLQELTLEQQRLIKYTTLARCCNEDCEFNKPTNYLSDIIAIFIAFQRKDNNIKTIYKIIKYIEDNKIFTYLNKLGRCFSRIRGLVMRIKEVKYQLDWLICFNRNRSDPNLMNFKGFSAILKSAVIDKEPMHSNEISLDQYREVIQRVKSEIANIKLRMCVLCERINISNMRNLKKDKKIYNRIINIINTSDNSVDYSTIETAADIYSKIDTNHPFLNKEEIYLCNDCYHGSMEKNLRNNPLGITKYSVRNGLYCDKVPDIIQNLNQFEKLILQKRWIVQSIFAINNVNQNVRSQMNCISGYSISIKVNSQKAFNDLLTFGKRYIIIINKSQYRLRTQNLVDLQKTFEAYRWFIENNPLYKDDVIPSSIEEFNTNFVQPQFAFIDDVSPRRQYVVNNLPDNMRKKIMRKSNKNLSSDDIKNGADPYDNERIFNFEQYIQRSEFESFFLESSRDEDENFDPLAVFTKQHLKINWNDSELDMSKKMYEAFPYIFPYARFGLDYPRRIKLTNKEYLKTLMSKAQRRFSKECQLIMALSKTEQKKDAVNCIRMIGNMKIGDTMTVEDSLAASREGKLMRIFRKIKISDSYWHDVTNKLNVIETYIGSPTWFLTLNPSEHQWNELINAYKLLHTNQNVSFDLKRGIEEDPYILNIIFEKRLEIVLEHLKSADSVLGKVIFYYYKIEYQQRGTPHVHMLLWTDEGMELDYKDKEKVAEFIDKYI</sequence>
<evidence type="ECO:0000259" key="2">
    <source>
        <dbReference type="Pfam" id="PF14214"/>
    </source>
</evidence>
<dbReference type="STRING" id="174720.A0A0N5BIG9"/>
<feature type="domain" description="DUF6570" evidence="3">
    <location>
        <begin position="828"/>
        <end position="948"/>
    </location>
</feature>
<dbReference type="Pfam" id="PF20209">
    <property type="entry name" value="DUF6570"/>
    <property type="match status" value="1"/>
</dbReference>
<dbReference type="Proteomes" id="UP000046392">
    <property type="component" value="Unplaced"/>
</dbReference>
<feature type="domain" description="Helitron helicase-like" evidence="2">
    <location>
        <begin position="1137"/>
        <end position="1277"/>
    </location>
</feature>
<evidence type="ECO:0000259" key="3">
    <source>
        <dbReference type="Pfam" id="PF20209"/>
    </source>
</evidence>
<dbReference type="InterPro" id="IPR046700">
    <property type="entry name" value="DUF6570"/>
</dbReference>
<organism evidence="4 5">
    <name type="scientific">Strongyloides papillosus</name>
    <name type="common">Intestinal threadworm</name>
    <dbReference type="NCBI Taxonomy" id="174720"/>
    <lineage>
        <taxon>Eukaryota</taxon>
        <taxon>Metazoa</taxon>
        <taxon>Ecdysozoa</taxon>
        <taxon>Nematoda</taxon>
        <taxon>Chromadorea</taxon>
        <taxon>Rhabditida</taxon>
        <taxon>Tylenchina</taxon>
        <taxon>Panagrolaimomorpha</taxon>
        <taxon>Strongyloidoidea</taxon>
        <taxon>Strongyloididae</taxon>
        <taxon>Strongyloides</taxon>
    </lineage>
</organism>
<proteinExistence type="predicted"/>